<keyword evidence="4" id="KW-0597">Phosphoprotein</keyword>
<evidence type="ECO:0000259" key="17">
    <source>
        <dbReference type="PROSITE" id="PS50112"/>
    </source>
</evidence>
<evidence type="ECO:0000256" key="9">
    <source>
        <dbReference type="ARBA" id="ARBA00022737"/>
    </source>
</evidence>
<evidence type="ECO:0000256" key="15">
    <source>
        <dbReference type="ARBA" id="ARBA00023170"/>
    </source>
</evidence>
<evidence type="ECO:0000256" key="1">
    <source>
        <dbReference type="ARBA" id="ARBA00000085"/>
    </source>
</evidence>
<feature type="domain" description="PAS" evidence="17">
    <location>
        <begin position="110"/>
        <end position="166"/>
    </location>
</feature>
<dbReference type="CDD" id="cd00130">
    <property type="entry name" value="PAS"/>
    <property type="match status" value="3"/>
</dbReference>
<dbReference type="Pfam" id="PF08448">
    <property type="entry name" value="PAS_4"/>
    <property type="match status" value="1"/>
</dbReference>
<evidence type="ECO:0000313" key="20">
    <source>
        <dbReference type="Proteomes" id="UP000199356"/>
    </source>
</evidence>
<feature type="compositionally biased region" description="Low complexity" evidence="16">
    <location>
        <begin position="644"/>
        <end position="655"/>
    </location>
</feature>
<keyword evidence="8" id="KW-0808">Transferase</keyword>
<dbReference type="Pfam" id="PF08447">
    <property type="entry name" value="PAS_3"/>
    <property type="match status" value="1"/>
</dbReference>
<dbReference type="SMART" id="SM00086">
    <property type="entry name" value="PAC"/>
    <property type="match status" value="3"/>
</dbReference>
<keyword evidence="9" id="KW-0677">Repeat</keyword>
<dbReference type="InterPro" id="IPR035965">
    <property type="entry name" value="PAS-like_dom_sf"/>
</dbReference>
<evidence type="ECO:0000256" key="7">
    <source>
        <dbReference type="ARBA" id="ARBA00022643"/>
    </source>
</evidence>
<evidence type="ECO:0000256" key="5">
    <source>
        <dbReference type="ARBA" id="ARBA00022606"/>
    </source>
</evidence>
<dbReference type="SUPFAM" id="SSF55785">
    <property type="entry name" value="PYP-like sensor domain (PAS domain)"/>
    <property type="match status" value="4"/>
</dbReference>
<evidence type="ECO:0000256" key="3">
    <source>
        <dbReference type="ARBA" id="ARBA00022543"/>
    </source>
</evidence>
<keyword evidence="6" id="KW-0285">Flavoprotein</keyword>
<dbReference type="Pfam" id="PF07536">
    <property type="entry name" value="HWE_HK"/>
    <property type="match status" value="1"/>
</dbReference>
<keyword evidence="15" id="KW-0675">Receptor</keyword>
<evidence type="ECO:0000313" key="19">
    <source>
        <dbReference type="EMBL" id="SFP98008.1"/>
    </source>
</evidence>
<dbReference type="EC" id="2.7.13.3" evidence="2"/>
<dbReference type="InterPro" id="IPR013655">
    <property type="entry name" value="PAS_fold_3"/>
</dbReference>
<dbReference type="GO" id="GO:0009881">
    <property type="term" value="F:photoreceptor activity"/>
    <property type="evidence" value="ECO:0007669"/>
    <property type="project" value="UniProtKB-KW"/>
</dbReference>
<keyword evidence="12" id="KW-0067">ATP-binding</keyword>
<gene>
    <name evidence="19" type="ORF">SAMN04488047_12333</name>
</gene>
<evidence type="ECO:0000256" key="13">
    <source>
        <dbReference type="ARBA" id="ARBA00022991"/>
    </source>
</evidence>
<evidence type="ECO:0000256" key="14">
    <source>
        <dbReference type="ARBA" id="ARBA00023026"/>
    </source>
</evidence>
<dbReference type="Gene3D" id="3.30.450.20">
    <property type="entry name" value="PAS domain"/>
    <property type="match status" value="4"/>
</dbReference>
<sequence length="694" mass="78555">MGEAFGLMDHDLRIITQNEAALALDGRSLEDIQGRTHWEVYPGSEESELGRLYKYALDEQVPVSLEHRYKCPHDGTKWLEMRAFPVPEGLAVFWRDISERKEAEAALRQSESRLRKVLDIETVGVVYFDLIGGALDANEAYLSMIGYSRAELEKGEVRYEHLTPPDWRWRDEQTIAEFGASGKAGPFEKQYFHRDGSRIWVLCSDKMLDDGTAVEIIIDVTERKRAEAALLESEQRYKTLFESMDEADAVVEVLRDDAGNWADFLFIEVNPAFMKHTSMPYPVGKRATELLGTPNPRWAETYGRVVDTGEAVRLEEEEPVLDRVFDLNIFRIGDASDRRVAVLFNDVTERKRGEAALRESEARYRALVGSTSDIIYRMSPDWTEMRELGGRGFITDTHEPRRDWMKGYIPPEDQPTVEAAIREAIITETPFDLEHRVWKVDGSIGWVRSRAVPRRDENGRLREWFGAASDVTSRRRAEERQNMLMGELDHRVKNTLAVVQSITRQSLGRRQAVGPETAERLVGRINALAQSHALLARSRWEGAGVADLVENTVAPYRSERSDRITVAGPDLQVTPKAAQTLTLAFHELVTNAGKYGALSRENGRLTIGWNISGEADDRRQGFRIAPYRANPERGARGRGENGVRPLRPAGAPRPAVEQSPGPGPWTLVPAQQRRHISARGPRDPPWHTCSRRRG</sequence>
<dbReference type="InterPro" id="IPR013656">
    <property type="entry name" value="PAS_4"/>
</dbReference>
<comment type="catalytic activity">
    <reaction evidence="1">
        <text>ATP + protein L-histidine = ADP + protein N-phospho-L-histidine.</text>
        <dbReference type="EC" id="2.7.13.3"/>
    </reaction>
</comment>
<dbReference type="InterPro" id="IPR011102">
    <property type="entry name" value="Sig_transdc_His_kinase_HWE"/>
</dbReference>
<dbReference type="PROSITE" id="PS50112">
    <property type="entry name" value="PAS"/>
    <property type="match status" value="1"/>
</dbReference>
<keyword evidence="20" id="KW-1185">Reference proteome</keyword>
<evidence type="ECO:0000256" key="12">
    <source>
        <dbReference type="ARBA" id="ARBA00022840"/>
    </source>
</evidence>
<dbReference type="STRING" id="441119.SAMN04488047_12333"/>
<dbReference type="AlphaFoldDB" id="A0A1I5US55"/>
<evidence type="ECO:0000256" key="16">
    <source>
        <dbReference type="SAM" id="MobiDB-lite"/>
    </source>
</evidence>
<evidence type="ECO:0000256" key="11">
    <source>
        <dbReference type="ARBA" id="ARBA00022777"/>
    </source>
</evidence>
<keyword evidence="5" id="KW-0716">Sensory transduction</keyword>
<evidence type="ECO:0000256" key="4">
    <source>
        <dbReference type="ARBA" id="ARBA00022553"/>
    </source>
</evidence>
<keyword evidence="7" id="KW-0288">FMN</keyword>
<dbReference type="NCBIfam" id="TIGR00229">
    <property type="entry name" value="sensory_box"/>
    <property type="match status" value="3"/>
</dbReference>
<feature type="domain" description="PAC" evidence="18">
    <location>
        <begin position="431"/>
        <end position="483"/>
    </location>
</feature>
<evidence type="ECO:0000256" key="2">
    <source>
        <dbReference type="ARBA" id="ARBA00012438"/>
    </source>
</evidence>
<dbReference type="PANTHER" id="PTHR41523">
    <property type="entry name" value="TWO-COMPONENT SYSTEM SENSOR PROTEIN"/>
    <property type="match status" value="1"/>
</dbReference>
<evidence type="ECO:0000256" key="6">
    <source>
        <dbReference type="ARBA" id="ARBA00022630"/>
    </source>
</evidence>
<dbReference type="SMART" id="SM00911">
    <property type="entry name" value="HWE_HK"/>
    <property type="match status" value="1"/>
</dbReference>
<dbReference type="InterPro" id="IPR000700">
    <property type="entry name" value="PAS-assoc_C"/>
</dbReference>
<dbReference type="Proteomes" id="UP000199356">
    <property type="component" value="Unassembled WGS sequence"/>
</dbReference>
<evidence type="ECO:0000259" key="18">
    <source>
        <dbReference type="PROSITE" id="PS50113"/>
    </source>
</evidence>
<accession>A0A1I5US55</accession>
<dbReference type="InterPro" id="IPR001610">
    <property type="entry name" value="PAC"/>
</dbReference>
<name>A0A1I5US55_9RHOB</name>
<dbReference type="InterPro" id="IPR000014">
    <property type="entry name" value="PAS"/>
</dbReference>
<evidence type="ECO:0000256" key="10">
    <source>
        <dbReference type="ARBA" id="ARBA00022741"/>
    </source>
</evidence>
<dbReference type="PANTHER" id="PTHR41523:SF8">
    <property type="entry name" value="ETHYLENE RESPONSE SENSOR PROTEIN"/>
    <property type="match status" value="1"/>
</dbReference>
<keyword evidence="3" id="KW-0600">Photoreceptor protein</keyword>
<dbReference type="Pfam" id="PF13426">
    <property type="entry name" value="PAS_9"/>
    <property type="match status" value="1"/>
</dbReference>
<keyword evidence="10" id="KW-0547">Nucleotide-binding</keyword>
<protein>
    <recommendedName>
        <fullName evidence="2">histidine kinase</fullName>
        <ecNumber evidence="2">2.7.13.3</ecNumber>
    </recommendedName>
</protein>
<dbReference type="PROSITE" id="PS50113">
    <property type="entry name" value="PAC"/>
    <property type="match status" value="1"/>
</dbReference>
<keyword evidence="11" id="KW-0418">Kinase</keyword>
<evidence type="ECO:0000256" key="8">
    <source>
        <dbReference type="ARBA" id="ARBA00022679"/>
    </source>
</evidence>
<keyword evidence="13" id="KW-0157">Chromophore</keyword>
<proteinExistence type="predicted"/>
<dbReference type="GO" id="GO:0005524">
    <property type="term" value="F:ATP binding"/>
    <property type="evidence" value="ECO:0007669"/>
    <property type="project" value="UniProtKB-KW"/>
</dbReference>
<feature type="compositionally biased region" description="Basic and acidic residues" evidence="16">
    <location>
        <begin position="630"/>
        <end position="641"/>
    </location>
</feature>
<organism evidence="19 20">
    <name type="scientific">Tranquillimonas alkanivorans</name>
    <dbReference type="NCBI Taxonomy" id="441119"/>
    <lineage>
        <taxon>Bacteria</taxon>
        <taxon>Pseudomonadati</taxon>
        <taxon>Pseudomonadota</taxon>
        <taxon>Alphaproteobacteria</taxon>
        <taxon>Rhodobacterales</taxon>
        <taxon>Roseobacteraceae</taxon>
        <taxon>Tranquillimonas</taxon>
    </lineage>
</organism>
<feature type="region of interest" description="Disordered" evidence="16">
    <location>
        <begin position="622"/>
        <end position="694"/>
    </location>
</feature>
<keyword evidence="14" id="KW-0843">Virulence</keyword>
<dbReference type="EMBL" id="FOXA01000023">
    <property type="protein sequence ID" value="SFP98008.1"/>
    <property type="molecule type" value="Genomic_DNA"/>
</dbReference>
<reference evidence="19 20" key="1">
    <citation type="submission" date="2016-10" db="EMBL/GenBank/DDBJ databases">
        <authorList>
            <person name="de Groot N.N."/>
        </authorList>
    </citation>
    <scope>NUCLEOTIDE SEQUENCE [LARGE SCALE GENOMIC DNA]</scope>
    <source>
        <strain evidence="19 20">DSM 19547</strain>
    </source>
</reference>
<dbReference type="GO" id="GO:0004673">
    <property type="term" value="F:protein histidine kinase activity"/>
    <property type="evidence" value="ECO:0007669"/>
    <property type="project" value="UniProtKB-EC"/>
</dbReference>